<proteinExistence type="predicted"/>
<feature type="domain" description="PH" evidence="2">
    <location>
        <begin position="42"/>
        <end position="149"/>
    </location>
</feature>
<reference evidence="3" key="2">
    <citation type="submission" date="2025-08" db="UniProtKB">
        <authorList>
            <consortium name="Ensembl"/>
        </authorList>
    </citation>
    <scope>IDENTIFICATION</scope>
</reference>
<feature type="compositionally biased region" description="Basic and acidic residues" evidence="1">
    <location>
        <begin position="164"/>
        <end position="179"/>
    </location>
</feature>
<organism evidence="3 4">
    <name type="scientific">Ciona savignyi</name>
    <name type="common">Pacific transparent sea squirt</name>
    <dbReference type="NCBI Taxonomy" id="51511"/>
    <lineage>
        <taxon>Eukaryota</taxon>
        <taxon>Metazoa</taxon>
        <taxon>Chordata</taxon>
        <taxon>Tunicata</taxon>
        <taxon>Ascidiacea</taxon>
        <taxon>Phlebobranchia</taxon>
        <taxon>Cionidae</taxon>
        <taxon>Ciona</taxon>
    </lineage>
</organism>
<feature type="domain" description="PH" evidence="2">
    <location>
        <begin position="355"/>
        <end position="450"/>
    </location>
</feature>
<evidence type="ECO:0000313" key="4">
    <source>
        <dbReference type="Proteomes" id="UP000007875"/>
    </source>
</evidence>
<dbReference type="FunCoup" id="H2YF78">
    <property type="interactions" value="58"/>
</dbReference>
<evidence type="ECO:0000259" key="2">
    <source>
        <dbReference type="PROSITE" id="PS50003"/>
    </source>
</evidence>
<feature type="region of interest" description="Disordered" evidence="1">
    <location>
        <begin position="164"/>
        <end position="285"/>
    </location>
</feature>
<name>H2YF78_CIOSA</name>
<dbReference type="InterPro" id="IPR001849">
    <property type="entry name" value="PH_domain"/>
</dbReference>
<reference evidence="4" key="1">
    <citation type="submission" date="2003-08" db="EMBL/GenBank/DDBJ databases">
        <authorList>
            <person name="Birren B."/>
            <person name="Nusbaum C."/>
            <person name="Abebe A."/>
            <person name="Abouelleil A."/>
            <person name="Adekoya E."/>
            <person name="Ait-zahra M."/>
            <person name="Allen N."/>
            <person name="Allen T."/>
            <person name="An P."/>
            <person name="Anderson M."/>
            <person name="Anderson S."/>
            <person name="Arachchi H."/>
            <person name="Armbruster J."/>
            <person name="Bachantsang P."/>
            <person name="Baldwin J."/>
            <person name="Barry A."/>
            <person name="Bayul T."/>
            <person name="Blitshsteyn B."/>
            <person name="Bloom T."/>
            <person name="Blye J."/>
            <person name="Boguslavskiy L."/>
            <person name="Borowsky M."/>
            <person name="Boukhgalter B."/>
            <person name="Brunache A."/>
            <person name="Butler J."/>
            <person name="Calixte N."/>
            <person name="Calvo S."/>
            <person name="Camarata J."/>
            <person name="Campo K."/>
            <person name="Chang J."/>
            <person name="Cheshatsang Y."/>
            <person name="Citroen M."/>
            <person name="Collymore A."/>
            <person name="Considine T."/>
            <person name="Cook A."/>
            <person name="Cooke P."/>
            <person name="Corum B."/>
            <person name="Cuomo C."/>
            <person name="David R."/>
            <person name="Dawoe T."/>
            <person name="Degray S."/>
            <person name="Dodge S."/>
            <person name="Dooley K."/>
            <person name="Dorje P."/>
            <person name="Dorjee K."/>
            <person name="Dorris L."/>
            <person name="Duffey N."/>
            <person name="Dupes A."/>
            <person name="Elkins T."/>
            <person name="Engels R."/>
            <person name="Erickson J."/>
            <person name="Farina A."/>
            <person name="Faro S."/>
            <person name="Ferreira P."/>
            <person name="Fischer H."/>
            <person name="Fitzgerald M."/>
            <person name="Foley K."/>
            <person name="Gage D."/>
            <person name="Galagan J."/>
            <person name="Gearin G."/>
            <person name="Gnerre S."/>
            <person name="Gnirke A."/>
            <person name="Goyette A."/>
            <person name="Graham J."/>
            <person name="Grandbois E."/>
            <person name="Gyaltsen K."/>
            <person name="Hafez N."/>
            <person name="Hagopian D."/>
            <person name="Hagos B."/>
            <person name="Hall J."/>
            <person name="Hatcher B."/>
            <person name="Heller A."/>
            <person name="Higgins H."/>
            <person name="Honan T."/>
            <person name="Horn A."/>
            <person name="Houde N."/>
            <person name="Hughes L."/>
            <person name="Hulme W."/>
            <person name="Husby E."/>
            <person name="Iliev I."/>
            <person name="Jaffe D."/>
            <person name="Jones C."/>
            <person name="Kamal M."/>
            <person name="Kamat A."/>
            <person name="Kamvysselis M."/>
            <person name="Karlsson E."/>
            <person name="Kells C."/>
            <person name="Kieu A."/>
            <person name="Kisner P."/>
            <person name="Kodira C."/>
            <person name="Kulbokas E."/>
            <person name="Labutti K."/>
            <person name="Lama D."/>
            <person name="Landers T."/>
            <person name="Leger J."/>
            <person name="Levine S."/>
            <person name="Lewis D."/>
            <person name="Lewis T."/>
            <person name="Lindblad-toh K."/>
            <person name="Liu X."/>
            <person name="Lokyitsang T."/>
            <person name="Lokyitsang Y."/>
            <person name="Lucien O."/>
            <person name="Lui A."/>
            <person name="Ma L.J."/>
            <person name="Mabbitt R."/>
            <person name="Macdonald J."/>
            <person name="Maclean C."/>
            <person name="Major J."/>
            <person name="Manning J."/>
            <person name="Marabella R."/>
            <person name="Maru K."/>
            <person name="Matthews C."/>
            <person name="Mauceli E."/>
            <person name="Mccarthy M."/>
            <person name="Mcdonough S."/>
            <person name="Mcghee T."/>
            <person name="Meldrim J."/>
            <person name="Meneus L."/>
            <person name="Mesirov J."/>
            <person name="Mihalev A."/>
            <person name="Mihova T."/>
            <person name="Mikkelsen T."/>
            <person name="Mlenga V."/>
            <person name="Moru K."/>
            <person name="Mozes J."/>
            <person name="Mulrain L."/>
            <person name="Munson G."/>
            <person name="Naylor J."/>
            <person name="Newes C."/>
            <person name="Nguyen C."/>
            <person name="Nguyen N."/>
            <person name="Nguyen T."/>
            <person name="Nicol R."/>
            <person name="Nielsen C."/>
            <person name="Nizzari M."/>
            <person name="Norbu C."/>
            <person name="Norbu N."/>
            <person name="O'donnell P."/>
            <person name="Okoawo O."/>
            <person name="O'leary S."/>
            <person name="Omotosho B."/>
            <person name="O'neill K."/>
            <person name="Osman S."/>
            <person name="Parker S."/>
            <person name="Perrin D."/>
            <person name="Phunkhang P."/>
            <person name="Piqani B."/>
            <person name="Purcell S."/>
            <person name="Rachupka T."/>
            <person name="Ramasamy U."/>
            <person name="Rameau R."/>
            <person name="Ray V."/>
            <person name="Raymond C."/>
            <person name="Retta R."/>
            <person name="Richardson S."/>
            <person name="Rise C."/>
            <person name="Rodriguez J."/>
            <person name="Rogers J."/>
            <person name="Rogov P."/>
            <person name="Rutman M."/>
            <person name="Schupbach R."/>
            <person name="Seaman C."/>
            <person name="Settipalli S."/>
            <person name="Sharpe T."/>
            <person name="Sheridan J."/>
            <person name="Sherpa N."/>
            <person name="Shi J."/>
            <person name="Smirnov S."/>
            <person name="Smith C."/>
            <person name="Sougnez C."/>
            <person name="Spencer B."/>
            <person name="Stalker J."/>
            <person name="Stange-thomann N."/>
            <person name="Stavropoulos S."/>
            <person name="Stetson K."/>
            <person name="Stone C."/>
            <person name="Stone S."/>
            <person name="Stubbs M."/>
            <person name="Talamas J."/>
            <person name="Tchuinga P."/>
            <person name="Tenzing P."/>
            <person name="Tesfaye S."/>
            <person name="Theodore J."/>
            <person name="Thoulutsang Y."/>
            <person name="Topham K."/>
            <person name="Towey S."/>
            <person name="Tsamla T."/>
            <person name="Tsomo N."/>
            <person name="Vallee D."/>
            <person name="Vassiliev H."/>
            <person name="Venkataraman V."/>
            <person name="Vinson J."/>
            <person name="Vo A."/>
            <person name="Wade C."/>
            <person name="Wang S."/>
            <person name="Wangchuk T."/>
            <person name="Wangdi T."/>
            <person name="Whittaker C."/>
            <person name="Wilkinson J."/>
            <person name="Wu Y."/>
            <person name="Wyman D."/>
            <person name="Yadav S."/>
            <person name="Yang S."/>
            <person name="Yang X."/>
            <person name="Yeager S."/>
            <person name="Yee E."/>
            <person name="Young G."/>
            <person name="Zainoun J."/>
            <person name="Zembeck L."/>
            <person name="Zimmer A."/>
            <person name="Zody M."/>
            <person name="Lander E."/>
        </authorList>
    </citation>
    <scope>NUCLEOTIDE SEQUENCE [LARGE SCALE GENOMIC DNA]</scope>
</reference>
<dbReference type="GO" id="GO:0015629">
    <property type="term" value="C:actin cytoskeleton"/>
    <property type="evidence" value="ECO:0007669"/>
    <property type="project" value="TreeGrafter"/>
</dbReference>
<dbReference type="Gene3D" id="2.30.29.30">
    <property type="entry name" value="Pleckstrin-homology domain (PH domain)/Phosphotyrosine-binding domain (PTB)"/>
    <property type="match status" value="2"/>
</dbReference>
<protein>
    <recommendedName>
        <fullName evidence="2">PH domain-containing protein</fullName>
    </recommendedName>
</protein>
<feature type="compositionally biased region" description="Basic and acidic residues" evidence="1">
    <location>
        <begin position="224"/>
        <end position="238"/>
    </location>
</feature>
<dbReference type="InterPro" id="IPR052223">
    <property type="entry name" value="Actin_Cytoskeleton_Reg"/>
</dbReference>
<dbReference type="Ensembl" id="ENSCSAVT00000004035.1">
    <property type="protein sequence ID" value="ENSCSAVP00000003976.1"/>
    <property type="gene ID" value="ENSCSAVG00000002358.1"/>
</dbReference>
<dbReference type="GO" id="GO:0051015">
    <property type="term" value="F:actin filament binding"/>
    <property type="evidence" value="ECO:0007669"/>
    <property type="project" value="TreeGrafter"/>
</dbReference>
<dbReference type="AlphaFoldDB" id="H2YF78"/>
<dbReference type="PROSITE" id="PS50003">
    <property type="entry name" value="PH_DOMAIN"/>
    <property type="match status" value="2"/>
</dbReference>
<keyword evidence="4" id="KW-1185">Reference proteome</keyword>
<feature type="region of interest" description="Disordered" evidence="1">
    <location>
        <begin position="468"/>
        <end position="501"/>
    </location>
</feature>
<dbReference type="Pfam" id="PF00169">
    <property type="entry name" value="PH"/>
    <property type="match status" value="2"/>
</dbReference>
<dbReference type="PANTHER" id="PTHR17271">
    <property type="entry name" value="PLECKSTRIN HOMOLOGY PH DOMAIN-CONTAINING PROTEIN"/>
    <property type="match status" value="1"/>
</dbReference>
<sequence length="514" mass="58877">FGNKDNPCKSFSPNIFNKNKCQNCFRPRETHLKSDKDLSKAKAVYGGWLLLAPIGTDFTNLMHKNRKWQRRWFVLFEHGALRYALDDNMSTVAQGTIDMNKCNDVIYSDAITDQKHSLCITLTEMKYYVRGESKEDIMGWHDNLVVYPDTIKNEKMMKKRFFKRKSEGPAKPHLEDRKPPLPTSPRLPRSRNDSNSSANSGIKSPLSERMSGFGSPTLTRAHRKDFEKAKISTKDLRSGSKNSEMPHASKALHHQPPVKSPTCPPRDPPTPSRPTHPTRPPYTPGSVHTSDYQIYFLQGTQTDQPTSRLDLRRAKSLDRKSYESIVLSLRHLSVSSVARSISNFSSLIFQQPDIFNIKKGWLTMFKDGAWQKHWFVLGDKVLRYYQNSTAEDRASVDGMIDLSSNADVEVIEVQRNYGFKIKLSNEELQLAAMTAGIRKNWIDAINKCSTPAGNDQDRTTQPLKVENNVRKQHSSYSGGVDDLSATERSQRRRARIRDRRREGRSRTFDFAEFR</sequence>
<dbReference type="SUPFAM" id="SSF50729">
    <property type="entry name" value="PH domain-like"/>
    <property type="match status" value="2"/>
</dbReference>
<feature type="compositionally biased region" description="Pro residues" evidence="1">
    <location>
        <begin position="258"/>
        <end position="283"/>
    </location>
</feature>
<evidence type="ECO:0000313" key="3">
    <source>
        <dbReference type="Ensembl" id="ENSCSAVP00000003976.1"/>
    </source>
</evidence>
<dbReference type="PANTHER" id="PTHR17271:SF1">
    <property type="entry name" value="PROTEIN OUTSPREAD"/>
    <property type="match status" value="1"/>
</dbReference>
<evidence type="ECO:0000256" key="1">
    <source>
        <dbReference type="SAM" id="MobiDB-lite"/>
    </source>
</evidence>
<dbReference type="InterPro" id="IPR011993">
    <property type="entry name" value="PH-like_dom_sf"/>
</dbReference>
<dbReference type="Proteomes" id="UP000007875">
    <property type="component" value="Unassembled WGS sequence"/>
</dbReference>
<dbReference type="InParanoid" id="H2YF78"/>
<dbReference type="STRING" id="51511.ENSCSAVP00000003976"/>
<dbReference type="SMART" id="SM00233">
    <property type="entry name" value="PH"/>
    <property type="match status" value="2"/>
</dbReference>
<dbReference type="eggNOG" id="KOG4807">
    <property type="taxonomic scope" value="Eukaryota"/>
</dbReference>
<dbReference type="HOGENOM" id="CLU_494837_0_0_1"/>
<dbReference type="GeneTree" id="ENSGT00940000168923"/>
<accession>H2YF78</accession>
<reference evidence="3" key="3">
    <citation type="submission" date="2025-09" db="UniProtKB">
        <authorList>
            <consortium name="Ensembl"/>
        </authorList>
    </citation>
    <scope>IDENTIFICATION</scope>
</reference>